<dbReference type="EMBL" id="CAKOGL010000010">
    <property type="protein sequence ID" value="CAH2090878.1"/>
    <property type="molecule type" value="Genomic_DNA"/>
</dbReference>
<keyword evidence="2" id="KW-1185">Reference proteome</keyword>
<reference evidence="1" key="1">
    <citation type="submission" date="2022-03" db="EMBL/GenBank/DDBJ databases">
        <authorList>
            <person name="Tunstrom K."/>
        </authorList>
    </citation>
    <scope>NUCLEOTIDE SEQUENCE</scope>
</reference>
<evidence type="ECO:0008006" key="3">
    <source>
        <dbReference type="Google" id="ProtNLM"/>
    </source>
</evidence>
<evidence type="ECO:0000313" key="2">
    <source>
        <dbReference type="Proteomes" id="UP001153954"/>
    </source>
</evidence>
<evidence type="ECO:0000313" key="1">
    <source>
        <dbReference type="EMBL" id="CAH2090878.1"/>
    </source>
</evidence>
<proteinExistence type="predicted"/>
<gene>
    <name evidence="1" type="ORF">EEDITHA_LOCUS6792</name>
</gene>
<dbReference type="Proteomes" id="UP001153954">
    <property type="component" value="Unassembled WGS sequence"/>
</dbReference>
<comment type="caution">
    <text evidence="1">The sequence shown here is derived from an EMBL/GenBank/DDBJ whole genome shotgun (WGS) entry which is preliminary data.</text>
</comment>
<sequence length="128" mass="14809">MQKVRLKQMGVNVAARTYNILSRTLRRHLLSGKFKVPLGRQPIFPKEEEKKLVIHIKKLEKVGFGPERKDVEEMAYQLALKLDKKAAFSQTLEKSGDVWFAGFLKRNPQLSQRKSEGLSLARAYFKFC</sequence>
<dbReference type="AlphaFoldDB" id="A0AAU9TVS5"/>
<name>A0AAU9TVS5_EUPED</name>
<accession>A0AAU9TVS5</accession>
<organism evidence="1 2">
    <name type="scientific">Euphydryas editha</name>
    <name type="common">Edith's checkerspot</name>
    <dbReference type="NCBI Taxonomy" id="104508"/>
    <lineage>
        <taxon>Eukaryota</taxon>
        <taxon>Metazoa</taxon>
        <taxon>Ecdysozoa</taxon>
        <taxon>Arthropoda</taxon>
        <taxon>Hexapoda</taxon>
        <taxon>Insecta</taxon>
        <taxon>Pterygota</taxon>
        <taxon>Neoptera</taxon>
        <taxon>Endopterygota</taxon>
        <taxon>Lepidoptera</taxon>
        <taxon>Glossata</taxon>
        <taxon>Ditrysia</taxon>
        <taxon>Papilionoidea</taxon>
        <taxon>Nymphalidae</taxon>
        <taxon>Nymphalinae</taxon>
        <taxon>Euphydryas</taxon>
    </lineage>
</organism>
<protein>
    <recommendedName>
        <fullName evidence="3">HTH CENPB-type domain-containing protein</fullName>
    </recommendedName>
</protein>